<evidence type="ECO:0000256" key="3">
    <source>
        <dbReference type="ARBA" id="ARBA00023163"/>
    </source>
</evidence>
<dbReference type="InterPro" id="IPR028978">
    <property type="entry name" value="Chorismate_lyase_/UTRA_dom_sf"/>
</dbReference>
<dbReference type="InterPro" id="IPR050679">
    <property type="entry name" value="Bact_HTH_transcr_reg"/>
</dbReference>
<dbReference type="OrthoDB" id="6626198at2"/>
<keyword evidence="3" id="KW-0804">Transcription</keyword>
<dbReference type="RefSeq" id="WP_129122708.1">
    <property type="nucleotide sequence ID" value="NZ_PEIB01000015.1"/>
</dbReference>
<evidence type="ECO:0000313" key="6">
    <source>
        <dbReference type="Proteomes" id="UP000290287"/>
    </source>
</evidence>
<dbReference type="InterPro" id="IPR036388">
    <property type="entry name" value="WH-like_DNA-bd_sf"/>
</dbReference>
<dbReference type="Gene3D" id="3.40.1410.10">
    <property type="entry name" value="Chorismate lyase-like"/>
    <property type="match status" value="1"/>
</dbReference>
<dbReference type="InterPro" id="IPR000524">
    <property type="entry name" value="Tscrpt_reg_HTH_GntR"/>
</dbReference>
<comment type="caution">
    <text evidence="5">The sequence shown here is derived from an EMBL/GenBank/DDBJ whole genome shotgun (WGS) entry which is preliminary data.</text>
</comment>
<protein>
    <submittedName>
        <fullName evidence="5">GntR family transcriptional regulator</fullName>
    </submittedName>
</protein>
<keyword evidence="6" id="KW-1185">Reference proteome</keyword>
<dbReference type="SMART" id="SM00866">
    <property type="entry name" value="UTRA"/>
    <property type="match status" value="1"/>
</dbReference>
<dbReference type="InterPro" id="IPR011663">
    <property type="entry name" value="UTRA"/>
</dbReference>
<name>A0A4Q0YRW3_9GAMM</name>
<keyword evidence="2" id="KW-0238">DNA-binding</keyword>
<dbReference type="SUPFAM" id="SSF46785">
    <property type="entry name" value="Winged helix' DNA-binding domain"/>
    <property type="match status" value="1"/>
</dbReference>
<dbReference type="GO" id="GO:0045892">
    <property type="term" value="P:negative regulation of DNA-templated transcription"/>
    <property type="evidence" value="ECO:0007669"/>
    <property type="project" value="TreeGrafter"/>
</dbReference>
<dbReference type="PANTHER" id="PTHR44846:SF1">
    <property type="entry name" value="MANNOSYL-D-GLYCERATE TRANSPORT_METABOLISM SYSTEM REPRESSOR MNGR-RELATED"/>
    <property type="match status" value="1"/>
</dbReference>
<evidence type="ECO:0000256" key="1">
    <source>
        <dbReference type="ARBA" id="ARBA00023015"/>
    </source>
</evidence>
<dbReference type="SUPFAM" id="SSF64288">
    <property type="entry name" value="Chorismate lyase-like"/>
    <property type="match status" value="1"/>
</dbReference>
<dbReference type="GO" id="GO:0003700">
    <property type="term" value="F:DNA-binding transcription factor activity"/>
    <property type="evidence" value="ECO:0007669"/>
    <property type="project" value="InterPro"/>
</dbReference>
<evidence type="ECO:0000256" key="2">
    <source>
        <dbReference type="ARBA" id="ARBA00023125"/>
    </source>
</evidence>
<dbReference type="Pfam" id="PF00392">
    <property type="entry name" value="GntR"/>
    <property type="match status" value="1"/>
</dbReference>
<proteinExistence type="predicted"/>
<accession>A0A4Q0YRW3</accession>
<dbReference type="InterPro" id="IPR036390">
    <property type="entry name" value="WH_DNA-bd_sf"/>
</dbReference>
<dbReference type="PROSITE" id="PS50949">
    <property type="entry name" value="HTH_GNTR"/>
    <property type="match status" value="1"/>
</dbReference>
<keyword evidence="1" id="KW-0805">Transcription regulation</keyword>
<gene>
    <name evidence="5" type="ORF">CS022_13520</name>
</gene>
<dbReference type="PRINTS" id="PR00035">
    <property type="entry name" value="HTHGNTR"/>
</dbReference>
<sequence length="239" mass="26971">MSKPTHFMPLYAQVKELLTQRLIDKVWTPGMALPSEFQLADELSVSQGTVRKALDEMAAEKLVIRRQGKGTYVAEHTQEQPLYHFFRFVDNDGNRHLPDSKLESIVRKKATPLEARSLGLKNSDKVVRIHRVRWLGGQPVINEVVSLPDGLFDNAEVPSDLPNILYSYYQQDLGVSIVKVSEKLTAESASASDHQTLGVEVGTPILQALRVAYSLDGRAVEMRQTRCHTDQYHYLNELT</sequence>
<dbReference type="CDD" id="cd07377">
    <property type="entry name" value="WHTH_GntR"/>
    <property type="match status" value="1"/>
</dbReference>
<organism evidence="5 6">
    <name type="scientific">Veronia nyctiphanis</name>
    <dbReference type="NCBI Taxonomy" id="1278244"/>
    <lineage>
        <taxon>Bacteria</taxon>
        <taxon>Pseudomonadati</taxon>
        <taxon>Pseudomonadota</taxon>
        <taxon>Gammaproteobacteria</taxon>
        <taxon>Vibrionales</taxon>
        <taxon>Vibrionaceae</taxon>
        <taxon>Veronia</taxon>
    </lineage>
</organism>
<evidence type="ECO:0000259" key="4">
    <source>
        <dbReference type="PROSITE" id="PS50949"/>
    </source>
</evidence>
<dbReference type="Pfam" id="PF07702">
    <property type="entry name" value="UTRA"/>
    <property type="match status" value="1"/>
</dbReference>
<evidence type="ECO:0000313" key="5">
    <source>
        <dbReference type="EMBL" id="RXJ72864.1"/>
    </source>
</evidence>
<reference evidence="5 6" key="1">
    <citation type="submission" date="2017-10" db="EMBL/GenBank/DDBJ databases">
        <title>Nyctiphanis sp. nov., isolated from the stomach of the euphausiid Nyctiphanes simplex (Hansen, 1911) in the Gulf of California.</title>
        <authorList>
            <person name="Gomez-Gil B."/>
            <person name="Aguilar-Mendez M."/>
            <person name="Lopez-Cortes A."/>
            <person name="Gomez-Gutierrez J."/>
            <person name="Roque A."/>
            <person name="Lang E."/>
            <person name="Gonzalez-Castillo A."/>
        </authorList>
    </citation>
    <scope>NUCLEOTIDE SEQUENCE [LARGE SCALE GENOMIC DNA]</scope>
    <source>
        <strain evidence="5 6">CAIM 600</strain>
    </source>
</reference>
<dbReference type="GO" id="GO:0003677">
    <property type="term" value="F:DNA binding"/>
    <property type="evidence" value="ECO:0007669"/>
    <property type="project" value="UniProtKB-KW"/>
</dbReference>
<dbReference type="PANTHER" id="PTHR44846">
    <property type="entry name" value="MANNOSYL-D-GLYCERATE TRANSPORT/METABOLISM SYSTEM REPRESSOR MNGR-RELATED"/>
    <property type="match status" value="1"/>
</dbReference>
<dbReference type="SMART" id="SM00345">
    <property type="entry name" value="HTH_GNTR"/>
    <property type="match status" value="1"/>
</dbReference>
<dbReference type="Gene3D" id="1.10.10.10">
    <property type="entry name" value="Winged helix-like DNA-binding domain superfamily/Winged helix DNA-binding domain"/>
    <property type="match status" value="1"/>
</dbReference>
<feature type="domain" description="HTH gntR-type" evidence="4">
    <location>
        <begin position="8"/>
        <end position="76"/>
    </location>
</feature>
<dbReference type="EMBL" id="PEIB01000015">
    <property type="protein sequence ID" value="RXJ72864.1"/>
    <property type="molecule type" value="Genomic_DNA"/>
</dbReference>
<dbReference type="AlphaFoldDB" id="A0A4Q0YRW3"/>
<dbReference type="Proteomes" id="UP000290287">
    <property type="component" value="Unassembled WGS sequence"/>
</dbReference>